<dbReference type="GO" id="GO:0051205">
    <property type="term" value="P:protein insertion into membrane"/>
    <property type="evidence" value="ECO:0007669"/>
    <property type="project" value="UniProtKB-UniRule"/>
</dbReference>
<dbReference type="EMBL" id="GG658170">
    <property type="protein sequence ID" value="EEO30947.1"/>
    <property type="molecule type" value="Genomic_DNA"/>
</dbReference>
<evidence type="ECO:0000256" key="3">
    <source>
        <dbReference type="ARBA" id="ARBA00023237"/>
    </source>
</evidence>
<dbReference type="STRING" id="847.BRW83_0102"/>
<dbReference type="GeneID" id="77136199"/>
<feature type="chain" id="PRO_5015207273" description="Outer membrane protein assembly factor BamE" evidence="6">
    <location>
        <begin position="20"/>
        <end position="416"/>
    </location>
</feature>
<dbReference type="InterPro" id="IPR037873">
    <property type="entry name" value="BamE-like"/>
</dbReference>
<dbReference type="PANTHER" id="PTHR37482:SF1">
    <property type="entry name" value="OUTER MEMBRANE PROTEIN ASSEMBLY FACTOR BAME"/>
    <property type="match status" value="1"/>
</dbReference>
<feature type="signal peptide" evidence="6">
    <location>
        <begin position="1"/>
        <end position="19"/>
    </location>
</feature>
<dbReference type="GO" id="GO:0043165">
    <property type="term" value="P:Gram-negative-bacterium-type cell outer membrane assembly"/>
    <property type="evidence" value="ECO:0007669"/>
    <property type="project" value="UniProtKB-UniRule"/>
</dbReference>
<evidence type="ECO:0000313" key="9">
    <source>
        <dbReference type="Proteomes" id="UP000005089"/>
    </source>
</evidence>
<dbReference type="Proteomes" id="UP000005089">
    <property type="component" value="Unassembled WGS sequence"/>
</dbReference>
<dbReference type="Gene3D" id="3.30.1450.10">
    <property type="match status" value="1"/>
</dbReference>
<dbReference type="InterPro" id="IPR026592">
    <property type="entry name" value="BamE"/>
</dbReference>
<comment type="function">
    <text evidence="4">Part of the outer membrane protein assembly complex, which is involved in assembly and insertion of beta-barrel proteins into the outer membrane.</text>
</comment>
<dbReference type="AlphaFoldDB" id="C3XCM1"/>
<dbReference type="HOGENOM" id="CLU_635912_0_0_4"/>
<evidence type="ECO:0000256" key="4">
    <source>
        <dbReference type="HAMAP-Rule" id="MF_00925"/>
    </source>
</evidence>
<evidence type="ECO:0000313" key="8">
    <source>
        <dbReference type="EMBL" id="EEO30947.1"/>
    </source>
</evidence>
<keyword evidence="3 4" id="KW-0998">Cell outer membrane</keyword>
<feature type="compositionally biased region" description="Basic and acidic residues" evidence="5">
    <location>
        <begin position="358"/>
        <end position="369"/>
    </location>
</feature>
<reference evidence="8 9" key="1">
    <citation type="submission" date="2009-02" db="EMBL/GenBank/DDBJ databases">
        <title>The Genome Sequence of Oxalobacter formigenes OXCC13.</title>
        <authorList>
            <consortium name="The Broad Institute Genome Sequencing Platform"/>
            <person name="Ward D."/>
            <person name="Young S.K."/>
            <person name="Kodira C.D."/>
            <person name="Zeng Q."/>
            <person name="Koehrsen M."/>
            <person name="Alvarado L."/>
            <person name="Berlin A."/>
            <person name="Borenstein D."/>
            <person name="Chen Z."/>
            <person name="Engels R."/>
            <person name="Freedman E."/>
            <person name="Gellesch M."/>
            <person name="Goldberg J."/>
            <person name="Griggs A."/>
            <person name="Gujja S."/>
            <person name="Heiman D."/>
            <person name="Hepburn T."/>
            <person name="Howarth C."/>
            <person name="Jen D."/>
            <person name="Larson L."/>
            <person name="Lewis B."/>
            <person name="Mehta T."/>
            <person name="Park D."/>
            <person name="Pearson M."/>
            <person name="Roberts A."/>
            <person name="Saif S."/>
            <person name="Shea T."/>
            <person name="Shenoy N."/>
            <person name="Sisk P."/>
            <person name="Stolte C."/>
            <person name="Sykes S."/>
            <person name="Walk T."/>
            <person name="White J."/>
            <person name="Yandava C."/>
            <person name="Allison M.J."/>
            <person name="Lander E."/>
            <person name="Nusbaum C."/>
            <person name="Galagan J."/>
            <person name="Birren B."/>
        </authorList>
    </citation>
    <scope>NUCLEOTIDE SEQUENCE [LARGE SCALE GENOMIC DNA]</scope>
    <source>
        <strain evidence="8 9">OXCC13</strain>
    </source>
</reference>
<dbReference type="GO" id="GO:0030674">
    <property type="term" value="F:protein-macromolecule adaptor activity"/>
    <property type="evidence" value="ECO:0007669"/>
    <property type="project" value="TreeGrafter"/>
</dbReference>
<accession>C3XCM1</accession>
<evidence type="ECO:0000256" key="2">
    <source>
        <dbReference type="ARBA" id="ARBA00023136"/>
    </source>
</evidence>
<keyword evidence="4" id="KW-0564">Palmitate</keyword>
<keyword evidence="2 4" id="KW-0472">Membrane</keyword>
<organism evidence="8 9">
    <name type="scientific">Oxalobacter formigenes OXCC13</name>
    <dbReference type="NCBI Taxonomy" id="556269"/>
    <lineage>
        <taxon>Bacteria</taxon>
        <taxon>Pseudomonadati</taxon>
        <taxon>Pseudomonadota</taxon>
        <taxon>Betaproteobacteria</taxon>
        <taxon>Burkholderiales</taxon>
        <taxon>Oxalobacteraceae</taxon>
        <taxon>Oxalobacter</taxon>
    </lineage>
</organism>
<comment type="subunit">
    <text evidence="4">Part of the Bam complex.</text>
</comment>
<name>C3XCM1_OXAFO</name>
<dbReference type="eggNOG" id="COG3064">
    <property type="taxonomic scope" value="Bacteria"/>
</dbReference>
<evidence type="ECO:0000256" key="5">
    <source>
        <dbReference type="SAM" id="MobiDB-lite"/>
    </source>
</evidence>
<keyword evidence="9" id="KW-1185">Reference proteome</keyword>
<dbReference type="GO" id="GO:1990063">
    <property type="term" value="C:Bam protein complex"/>
    <property type="evidence" value="ECO:0007669"/>
    <property type="project" value="TreeGrafter"/>
</dbReference>
<dbReference type="PROSITE" id="PS51257">
    <property type="entry name" value="PROKAR_LIPOPROTEIN"/>
    <property type="match status" value="1"/>
</dbReference>
<feature type="region of interest" description="Disordered" evidence="5">
    <location>
        <begin position="67"/>
        <end position="89"/>
    </location>
</feature>
<dbReference type="eggNOG" id="COG2913">
    <property type="taxonomic scope" value="Bacteria"/>
</dbReference>
<dbReference type="HAMAP" id="MF_00925">
    <property type="entry name" value="OM_assembly_BamE"/>
    <property type="match status" value="1"/>
</dbReference>
<evidence type="ECO:0000256" key="1">
    <source>
        <dbReference type="ARBA" id="ARBA00022729"/>
    </source>
</evidence>
<feature type="compositionally biased region" description="Basic and acidic residues" evidence="5">
    <location>
        <begin position="200"/>
        <end position="222"/>
    </location>
</feature>
<comment type="subcellular location">
    <subcellularLocation>
        <location evidence="4">Cell outer membrane</location>
        <topology evidence="4">Lipid-anchor</topology>
    </subcellularLocation>
</comment>
<feature type="domain" description="Outer membrane protein assembly factor BamE" evidence="7">
    <location>
        <begin position="112"/>
        <end position="179"/>
    </location>
</feature>
<dbReference type="Pfam" id="PF04355">
    <property type="entry name" value="BamE"/>
    <property type="match status" value="1"/>
</dbReference>
<keyword evidence="4" id="KW-0449">Lipoprotein</keyword>
<dbReference type="InterPro" id="IPR007450">
    <property type="entry name" value="BamE_dom"/>
</dbReference>
<comment type="similarity">
    <text evidence="4">Belongs to the BamE family.</text>
</comment>
<evidence type="ECO:0000256" key="6">
    <source>
        <dbReference type="SAM" id="SignalP"/>
    </source>
</evidence>
<feature type="region of interest" description="Disordered" evidence="5">
    <location>
        <begin position="200"/>
        <end position="252"/>
    </location>
</feature>
<feature type="region of interest" description="Disordered" evidence="5">
    <location>
        <begin position="330"/>
        <end position="416"/>
    </location>
</feature>
<evidence type="ECO:0000259" key="7">
    <source>
        <dbReference type="Pfam" id="PF04355"/>
    </source>
</evidence>
<keyword evidence="1 4" id="KW-0732">Signal</keyword>
<sequence>MHTKIASLWRFIRTPVLLASTTVLLISCASKNPLIDEVEQPENKKSVVSAATDEKPVKTIEADKPVPKTKPAVTRTENEPVGENDNELNRQPEGMRKWISKLTPYKVDIQQGNFVSSEMLSKLKPGMTKEQVRFVLGTPLLTDMFHANRWDYLFRLQKPNGALTTNRVTVFFKDNLVDRIVHDNLPDEAQYLSNIAGDKVPTEKQKKSSTDEYKASEKKVPDVTETETVPKSQKEAELSTAPDEPVSKPAPVKTAEPIEVVEPVKTVEPVKATVQAAEPAKTAEPVKIVEPVKTVEPVKAAEPVRMFEPVKVVEPVETVEPVRVVEPVQTPASVNQPVPASIPAETANPSVTTSEPEPAPRMKRLERAKPVQADSTDDEASSSQNNIKTFEPISIPSRTGKMLPASPNDQLIGNIQ</sequence>
<gene>
    <name evidence="4" type="primary">bamE</name>
    <name evidence="8" type="ORF">OFBG_01975</name>
</gene>
<dbReference type="PANTHER" id="PTHR37482">
    <property type="entry name" value="OUTER MEMBRANE PROTEIN ASSEMBLY FACTOR BAME"/>
    <property type="match status" value="1"/>
</dbReference>
<proteinExistence type="inferred from homology"/>
<dbReference type="RefSeq" id="WP_005882553.1">
    <property type="nucleotide sequence ID" value="NZ_CP019430.1"/>
</dbReference>
<feature type="compositionally biased region" description="Polar residues" evidence="5">
    <location>
        <begin position="407"/>
        <end position="416"/>
    </location>
</feature>
<protein>
    <recommendedName>
        <fullName evidence="4">Outer membrane protein assembly factor BamE</fullName>
    </recommendedName>
</protein>